<dbReference type="InterPro" id="IPR027079">
    <property type="entry name" value="Tfb1/GTF2H1"/>
</dbReference>
<accession>A0ABD6E4N9</accession>
<dbReference type="SUPFAM" id="SSF140383">
    <property type="entry name" value="BSD domain-like"/>
    <property type="match status" value="1"/>
</dbReference>
<evidence type="ECO:0000313" key="3">
    <source>
        <dbReference type="Proteomes" id="UP001608902"/>
    </source>
</evidence>
<dbReference type="PANTHER" id="PTHR12856">
    <property type="entry name" value="TRANSCRIPTION INITIATION FACTOR IIH-RELATED"/>
    <property type="match status" value="1"/>
</dbReference>
<organism evidence="2 3">
    <name type="scientific">Gnathostoma spinigerum</name>
    <dbReference type="NCBI Taxonomy" id="75299"/>
    <lineage>
        <taxon>Eukaryota</taxon>
        <taxon>Metazoa</taxon>
        <taxon>Ecdysozoa</taxon>
        <taxon>Nematoda</taxon>
        <taxon>Chromadorea</taxon>
        <taxon>Rhabditida</taxon>
        <taxon>Spirurina</taxon>
        <taxon>Gnathostomatomorpha</taxon>
        <taxon>Gnathostomatoidea</taxon>
        <taxon>Gnathostomatidae</taxon>
        <taxon>Gnathostoma</taxon>
    </lineage>
</organism>
<evidence type="ECO:0000313" key="2">
    <source>
        <dbReference type="EMBL" id="MFH4974391.1"/>
    </source>
</evidence>
<evidence type="ECO:0000259" key="1">
    <source>
        <dbReference type="PROSITE" id="PS50858"/>
    </source>
</evidence>
<dbReference type="SMART" id="SM00751">
    <property type="entry name" value="BSD"/>
    <property type="match status" value="1"/>
</dbReference>
<proteinExistence type="predicted"/>
<feature type="domain" description="BSD" evidence="1">
    <location>
        <begin position="1"/>
        <end position="50"/>
    </location>
</feature>
<dbReference type="EMBL" id="JBGFUD010000371">
    <property type="protein sequence ID" value="MFH4974391.1"/>
    <property type="molecule type" value="Genomic_DNA"/>
</dbReference>
<reference evidence="2 3" key="1">
    <citation type="submission" date="2024-08" db="EMBL/GenBank/DDBJ databases">
        <title>Gnathostoma spinigerum genome.</title>
        <authorList>
            <person name="Gonzalez-Bertolin B."/>
            <person name="Monzon S."/>
            <person name="Zaballos A."/>
            <person name="Jimenez P."/>
            <person name="Dekumyoy P."/>
            <person name="Varona S."/>
            <person name="Cuesta I."/>
            <person name="Sumanam S."/>
            <person name="Adisakwattana P."/>
            <person name="Gasser R.B."/>
            <person name="Hernandez-Gonzalez A."/>
            <person name="Young N.D."/>
            <person name="Perteguer M.J."/>
        </authorList>
    </citation>
    <scope>NUCLEOTIDE SEQUENCE [LARGE SCALE GENOMIC DNA]</scope>
    <source>
        <strain evidence="2">AL3</strain>
        <tissue evidence="2">Liver</tissue>
    </source>
</reference>
<keyword evidence="3" id="KW-1185">Reference proteome</keyword>
<gene>
    <name evidence="2" type="ORF">AB6A40_001100</name>
</gene>
<dbReference type="Pfam" id="PF03909">
    <property type="entry name" value="BSD"/>
    <property type="match status" value="1"/>
</dbReference>
<dbReference type="AlphaFoldDB" id="A0ABD6E4N9"/>
<dbReference type="PROSITE" id="PS50858">
    <property type="entry name" value="BSD"/>
    <property type="match status" value="1"/>
</dbReference>
<dbReference type="InterPro" id="IPR035925">
    <property type="entry name" value="BSD_dom_sf"/>
</dbReference>
<protein>
    <recommendedName>
        <fullName evidence="1">BSD domain-containing protein</fullName>
    </recommendedName>
</protein>
<name>A0ABD6E4N9_9BILA</name>
<comment type="caution">
    <text evidence="2">The sequence shown here is derived from an EMBL/GenBank/DDBJ whole genome shotgun (WGS) entry which is preliminary data.</text>
</comment>
<sequence length="105" mass="12157">MVKLNVNIDTIQSIFKTYPAVEKKHLELVPHEMTEQQFWGKFFQSHYFHRERAANPNPSDTFSDCIKTDDIDTHKLLDGEGSNKTLDFAYLDDGLDFTDDANTPF</sequence>
<dbReference type="Proteomes" id="UP001608902">
    <property type="component" value="Unassembled WGS sequence"/>
</dbReference>
<dbReference type="Gene3D" id="1.10.3970.10">
    <property type="entry name" value="BSD domain"/>
    <property type="match status" value="1"/>
</dbReference>
<dbReference type="InterPro" id="IPR005607">
    <property type="entry name" value="BSD_dom"/>
</dbReference>